<protein>
    <submittedName>
        <fullName evidence="1">Uncharacterized protein</fullName>
    </submittedName>
</protein>
<sequence length="102" mass="11586">MLGGPLSYSSQSFTMCNVSQHLLAAISAQVWISMDEHLLHLGLSKRSFLRGHIFRSSEDGRECMLAHLLVALCVLHYEVYELDWSRSQSPLNVLQLLRWSAV</sequence>
<gene>
    <name evidence="1" type="ORF">AVEN_250290_1</name>
</gene>
<reference evidence="1 2" key="1">
    <citation type="journal article" date="2019" name="Sci. Rep.">
        <title>Orb-weaving spider Araneus ventricosus genome elucidates the spidroin gene catalogue.</title>
        <authorList>
            <person name="Kono N."/>
            <person name="Nakamura H."/>
            <person name="Ohtoshi R."/>
            <person name="Moran D.A.P."/>
            <person name="Shinohara A."/>
            <person name="Yoshida Y."/>
            <person name="Fujiwara M."/>
            <person name="Mori M."/>
            <person name="Tomita M."/>
            <person name="Arakawa K."/>
        </authorList>
    </citation>
    <scope>NUCLEOTIDE SEQUENCE [LARGE SCALE GENOMIC DNA]</scope>
</reference>
<evidence type="ECO:0000313" key="1">
    <source>
        <dbReference type="EMBL" id="GBM40958.1"/>
    </source>
</evidence>
<keyword evidence="2" id="KW-1185">Reference proteome</keyword>
<dbReference type="Proteomes" id="UP000499080">
    <property type="component" value="Unassembled WGS sequence"/>
</dbReference>
<dbReference type="AlphaFoldDB" id="A0A4Y2FKA5"/>
<organism evidence="1 2">
    <name type="scientific">Araneus ventricosus</name>
    <name type="common">Orbweaver spider</name>
    <name type="synonym">Epeira ventricosa</name>
    <dbReference type="NCBI Taxonomy" id="182803"/>
    <lineage>
        <taxon>Eukaryota</taxon>
        <taxon>Metazoa</taxon>
        <taxon>Ecdysozoa</taxon>
        <taxon>Arthropoda</taxon>
        <taxon>Chelicerata</taxon>
        <taxon>Arachnida</taxon>
        <taxon>Araneae</taxon>
        <taxon>Araneomorphae</taxon>
        <taxon>Entelegynae</taxon>
        <taxon>Araneoidea</taxon>
        <taxon>Araneidae</taxon>
        <taxon>Araneus</taxon>
    </lineage>
</organism>
<name>A0A4Y2FKA5_ARAVE</name>
<proteinExistence type="predicted"/>
<comment type="caution">
    <text evidence="1">The sequence shown here is derived from an EMBL/GenBank/DDBJ whole genome shotgun (WGS) entry which is preliminary data.</text>
</comment>
<accession>A0A4Y2FKA5</accession>
<evidence type="ECO:0000313" key="2">
    <source>
        <dbReference type="Proteomes" id="UP000499080"/>
    </source>
</evidence>
<dbReference type="EMBL" id="BGPR01000949">
    <property type="protein sequence ID" value="GBM40958.1"/>
    <property type="molecule type" value="Genomic_DNA"/>
</dbReference>